<keyword evidence="5" id="KW-1185">Reference proteome</keyword>
<dbReference type="Pfam" id="PF25053">
    <property type="entry name" value="DUF7791"/>
    <property type="match status" value="1"/>
</dbReference>
<dbReference type="SUPFAM" id="SSF52540">
    <property type="entry name" value="P-loop containing nucleoside triphosphate hydrolases"/>
    <property type="match status" value="1"/>
</dbReference>
<sequence length="962" mass="109747">MDPLSALGVAASIVQFIQFGSSITSQALEIYKSSEGSSADNFECENASKRLRELCNGLKNTGCYGVALKKICEGCLEVAEELETLLGKLRLNETAENGTLRKWRSFRQALKSIWSLDSIERLKRRLAAFGNELEIHLIMALREQANALTNEQRESFSAIQSLTRNLSNTRRLIRDDIFEQGQKFGVENSAGHEKTRTVLKALINDGEEKKMRAAFMRSLGYSEMQDRHRRIAEAHEQTFRWIFAKSKKEDIPWSPFTDWLQSGNGVYWINGKAGSGKSTLMRYVVENRMTNDHLDIWSGTEALVTGAFFFWSSGTEEQRSYTGLLRTLLYDMLLQHPEFLFPVLSSMLESQWDDSLSEIQFEHHRWSLSELKRAFTLITDHSIVPMKFCFFIDGLDEYSGDHEEMGEFLKQVAMSPHVKFCLSSRPWIVFEDTFHGLPMLRLQDLTYGDIKAYVADKLERHPKMRDLSRKEPLHSAELIGEIVSKASGVFLWVVLVVSNLLTGLRNRDDISDLRKRLRVLPAELEKLYKHMLGQVDQVYQERASRTFRIFRVLSGMNRKELMMSFFIDTAITSTYETAITTVVDPINPEEMQKRFNHLDWHLKSHCAGLIEISGLPQLGDCVSYLHRTVQDFVESGPLQTWIIGRTTDTDFEPNISILISLIIKIKQALSSYKFDKSLLRMVLADLQSIMNRAKAAEYSGMLKKSMKYIELVDEADRVGTVFAQKYQQVQQYVTSNHWSDLSKNHGRHGAGFLAEAVSYGLRAYVTAKLKGDSTILLQSNINNLLLIHAVIPSYGRSDLESSISLEMIKVLIGHGANPNQIWKGQTAWQRYLTWIHEYGSSSDCLLGWFEICRVFLLCGASVNTTCVSNHKLPNGDTSSSHTVLDVIDDVFGKGGMHEQALELFRLVEKRRRSDYECTQSSNGPEILISQTLGTNRKRKLDPSEFEFSRKRWKNTSSLAFPN</sequence>
<dbReference type="PANTHER" id="PTHR10039">
    <property type="entry name" value="AMELOGENIN"/>
    <property type="match status" value="1"/>
</dbReference>
<dbReference type="STRING" id="1149755.A0A2J6QU34"/>
<proteinExistence type="predicted"/>
<dbReference type="InterPro" id="IPR056693">
    <property type="entry name" value="DUF7791"/>
</dbReference>
<dbReference type="AlphaFoldDB" id="A0A2J6QU34"/>
<dbReference type="InterPro" id="IPR056884">
    <property type="entry name" value="NPHP3-like_N"/>
</dbReference>
<dbReference type="OrthoDB" id="443402at2759"/>
<name>A0A2J6QU34_HYAVF</name>
<evidence type="ECO:0000259" key="3">
    <source>
        <dbReference type="Pfam" id="PF25053"/>
    </source>
</evidence>
<dbReference type="InterPro" id="IPR027417">
    <property type="entry name" value="P-loop_NTPase"/>
</dbReference>
<protein>
    <submittedName>
        <fullName evidence="4">Uncharacterized protein</fullName>
    </submittedName>
</protein>
<organism evidence="4 5">
    <name type="scientific">Hyaloscypha variabilis (strain UAMH 11265 / GT02V1 / F)</name>
    <name type="common">Meliniomyces variabilis</name>
    <dbReference type="NCBI Taxonomy" id="1149755"/>
    <lineage>
        <taxon>Eukaryota</taxon>
        <taxon>Fungi</taxon>
        <taxon>Dikarya</taxon>
        <taxon>Ascomycota</taxon>
        <taxon>Pezizomycotina</taxon>
        <taxon>Leotiomycetes</taxon>
        <taxon>Helotiales</taxon>
        <taxon>Hyaloscyphaceae</taxon>
        <taxon>Hyaloscypha</taxon>
        <taxon>Hyaloscypha variabilis</taxon>
    </lineage>
</organism>
<dbReference type="PANTHER" id="PTHR10039:SF5">
    <property type="entry name" value="NACHT DOMAIN-CONTAINING PROTEIN"/>
    <property type="match status" value="1"/>
</dbReference>
<evidence type="ECO:0000256" key="1">
    <source>
        <dbReference type="ARBA" id="ARBA00022737"/>
    </source>
</evidence>
<dbReference type="Pfam" id="PF24883">
    <property type="entry name" value="NPHP3_N"/>
    <property type="match status" value="1"/>
</dbReference>
<dbReference type="Proteomes" id="UP000235786">
    <property type="component" value="Unassembled WGS sequence"/>
</dbReference>
<feature type="domain" description="Nephrocystin 3-like N-terminal" evidence="2">
    <location>
        <begin position="255"/>
        <end position="425"/>
    </location>
</feature>
<evidence type="ECO:0000259" key="2">
    <source>
        <dbReference type="Pfam" id="PF24883"/>
    </source>
</evidence>
<keyword evidence="1" id="KW-0677">Repeat</keyword>
<dbReference type="Gene3D" id="3.40.50.300">
    <property type="entry name" value="P-loop containing nucleotide triphosphate hydrolases"/>
    <property type="match status" value="1"/>
</dbReference>
<evidence type="ECO:0000313" key="4">
    <source>
        <dbReference type="EMBL" id="PMD29779.1"/>
    </source>
</evidence>
<feature type="domain" description="DUF7791" evidence="3">
    <location>
        <begin position="535"/>
        <end position="667"/>
    </location>
</feature>
<reference evidence="4 5" key="1">
    <citation type="submission" date="2016-04" db="EMBL/GenBank/DDBJ databases">
        <title>A degradative enzymes factory behind the ericoid mycorrhizal symbiosis.</title>
        <authorList>
            <consortium name="DOE Joint Genome Institute"/>
            <person name="Martino E."/>
            <person name="Morin E."/>
            <person name="Grelet G."/>
            <person name="Kuo A."/>
            <person name="Kohler A."/>
            <person name="Daghino S."/>
            <person name="Barry K."/>
            <person name="Choi C."/>
            <person name="Cichocki N."/>
            <person name="Clum A."/>
            <person name="Copeland A."/>
            <person name="Hainaut M."/>
            <person name="Haridas S."/>
            <person name="Labutti K."/>
            <person name="Lindquist E."/>
            <person name="Lipzen A."/>
            <person name="Khouja H.-R."/>
            <person name="Murat C."/>
            <person name="Ohm R."/>
            <person name="Olson A."/>
            <person name="Spatafora J."/>
            <person name="Veneault-Fourrey C."/>
            <person name="Henrissat B."/>
            <person name="Grigoriev I."/>
            <person name="Martin F."/>
            <person name="Perotto S."/>
        </authorList>
    </citation>
    <scope>NUCLEOTIDE SEQUENCE [LARGE SCALE GENOMIC DNA]</scope>
    <source>
        <strain evidence="4 5">F</strain>
    </source>
</reference>
<dbReference type="EMBL" id="KZ613971">
    <property type="protein sequence ID" value="PMD29779.1"/>
    <property type="molecule type" value="Genomic_DNA"/>
</dbReference>
<accession>A0A2J6QU34</accession>
<gene>
    <name evidence="4" type="ORF">L207DRAFT_593101</name>
</gene>
<evidence type="ECO:0000313" key="5">
    <source>
        <dbReference type="Proteomes" id="UP000235786"/>
    </source>
</evidence>